<dbReference type="SUPFAM" id="SSF51569">
    <property type="entry name" value="Aldolase"/>
    <property type="match status" value="1"/>
</dbReference>
<keyword evidence="5" id="KW-1185">Reference proteome</keyword>
<reference evidence="4 5" key="1">
    <citation type="submission" date="2017-04" db="EMBL/GenBank/DDBJ databases">
        <authorList>
            <person name="Afonso C.L."/>
            <person name="Miller P.J."/>
            <person name="Scott M.A."/>
            <person name="Spackman E."/>
            <person name="Goraichik I."/>
            <person name="Dimitrov K.M."/>
            <person name="Suarez D.L."/>
            <person name="Swayne D.E."/>
        </authorList>
    </citation>
    <scope>NUCLEOTIDE SEQUENCE [LARGE SCALE GENOMIC DNA]</scope>
    <source>
        <strain evidence="4 5">DSM 13146</strain>
    </source>
</reference>
<dbReference type="InterPro" id="IPR041071">
    <property type="entry name" value="DAHP_snth_FXD"/>
</dbReference>
<gene>
    <name evidence="4" type="ORF">SAMN02746041_02770</name>
</gene>
<accession>A0A1W1XTD6</accession>
<dbReference type="InterPro" id="IPR006268">
    <property type="entry name" value="DAHP_syn_2"/>
</dbReference>
<keyword evidence="1" id="KW-0808">Transferase</keyword>
<dbReference type="Gene3D" id="3.30.70.1140">
    <property type="entry name" value="Phospho-2-dehydro-3-deoxyheptonate aldolase, domain 1"/>
    <property type="match status" value="1"/>
</dbReference>
<protein>
    <submittedName>
        <fullName evidence="4">3-deoxy-D-arabinoheptulosonate-7-phosphate synthase</fullName>
    </submittedName>
</protein>
<proteinExistence type="predicted"/>
<evidence type="ECO:0000313" key="5">
    <source>
        <dbReference type="Proteomes" id="UP000192783"/>
    </source>
</evidence>
<dbReference type="AlphaFoldDB" id="A0A1W1XTD6"/>
<organism evidence="4 5">
    <name type="scientific">Desulfacinum hydrothermale DSM 13146</name>
    <dbReference type="NCBI Taxonomy" id="1121390"/>
    <lineage>
        <taxon>Bacteria</taxon>
        <taxon>Pseudomonadati</taxon>
        <taxon>Thermodesulfobacteriota</taxon>
        <taxon>Syntrophobacteria</taxon>
        <taxon>Syntrophobacterales</taxon>
        <taxon>Syntrophobacteraceae</taxon>
        <taxon>Desulfacinum</taxon>
    </lineage>
</organism>
<dbReference type="Proteomes" id="UP000192783">
    <property type="component" value="Unassembled WGS sequence"/>
</dbReference>
<name>A0A1W1XTD6_9BACT</name>
<dbReference type="InterPro" id="IPR013785">
    <property type="entry name" value="Aldolase_TIM"/>
</dbReference>
<feature type="domain" description="DAHP synthetase I/KDSA" evidence="2">
    <location>
        <begin position="85"/>
        <end position="322"/>
    </location>
</feature>
<dbReference type="NCBIfam" id="NF006421">
    <property type="entry name" value="PRK08673.1"/>
    <property type="match status" value="1"/>
</dbReference>
<dbReference type="GO" id="GO:0009073">
    <property type="term" value="P:aromatic amino acid family biosynthetic process"/>
    <property type="evidence" value="ECO:0007669"/>
    <property type="project" value="InterPro"/>
</dbReference>
<dbReference type="EMBL" id="FWXF01000018">
    <property type="protein sequence ID" value="SMC26788.1"/>
    <property type="molecule type" value="Genomic_DNA"/>
</dbReference>
<dbReference type="Gene3D" id="3.20.20.70">
    <property type="entry name" value="Aldolase class I"/>
    <property type="match status" value="1"/>
</dbReference>
<dbReference type="PANTHER" id="PTHR43018:SF1">
    <property type="entry name" value="PROTEIN AROA(G)"/>
    <property type="match status" value="1"/>
</dbReference>
<dbReference type="Pfam" id="PF00793">
    <property type="entry name" value="DAHP_synth_1"/>
    <property type="match status" value="1"/>
</dbReference>
<dbReference type="NCBIfam" id="NF009239">
    <property type="entry name" value="PRK12595.1"/>
    <property type="match status" value="1"/>
</dbReference>
<dbReference type="InterPro" id="IPR052899">
    <property type="entry name" value="Class-I_DAHP_synthase"/>
</dbReference>
<dbReference type="PANTHER" id="PTHR43018">
    <property type="entry name" value="PHOSPHO-2-DEHYDRO-3-DEOXYHEPTONATE ALDOLASE"/>
    <property type="match status" value="1"/>
</dbReference>
<dbReference type="GO" id="GO:0016832">
    <property type="term" value="F:aldehyde-lyase activity"/>
    <property type="evidence" value="ECO:0007669"/>
    <property type="project" value="InterPro"/>
</dbReference>
<evidence type="ECO:0000313" key="4">
    <source>
        <dbReference type="EMBL" id="SMC26788.1"/>
    </source>
</evidence>
<evidence type="ECO:0000259" key="3">
    <source>
        <dbReference type="Pfam" id="PF18152"/>
    </source>
</evidence>
<dbReference type="RefSeq" id="WP_084058693.1">
    <property type="nucleotide sequence ID" value="NZ_FWXF01000018.1"/>
</dbReference>
<dbReference type="Pfam" id="PF18152">
    <property type="entry name" value="DAHP_snth_FXD"/>
    <property type="match status" value="1"/>
</dbReference>
<dbReference type="OrthoDB" id="9802281at2"/>
<evidence type="ECO:0000256" key="1">
    <source>
        <dbReference type="ARBA" id="ARBA00022679"/>
    </source>
</evidence>
<dbReference type="GO" id="GO:0016740">
    <property type="term" value="F:transferase activity"/>
    <property type="evidence" value="ECO:0007669"/>
    <property type="project" value="UniProtKB-KW"/>
</dbReference>
<sequence>MLIVMHKGAGEEDVARVVQAIEARGLGARPIPGGERVAIGILHNRGPVDPNWVLGLPGVKEAIPVTRPYKLVSREFHPEDTRIRVGDVSIGNGTLVVIAGPCAIESEDQALTIAHHVKRAGAHLFRGGAFKPRTSPYSFQGLGEKALRILEKVRKETGMPVVTEALDHTLYDLVEEAADIVQIGARNMQNFSLLRRAGQSRKPVLLKRGMSATLDEWLMAAEYILEGGNPNVIFCERGIRTFAHHSRNTLDLSAVPVVRKESHLPIIVDPSHACGRRNQVIPLSRAAVAVGANGLMVEVHHKPDEALSDGAQSLYPDQFRQLCREIEPLVQLYTGVPQGPFASERSSSRL</sequence>
<evidence type="ECO:0000259" key="2">
    <source>
        <dbReference type="Pfam" id="PF00793"/>
    </source>
</evidence>
<dbReference type="STRING" id="1121390.SAMN02746041_02770"/>
<dbReference type="NCBIfam" id="TIGR01361">
    <property type="entry name" value="DAHP_synth_Bsub"/>
    <property type="match status" value="1"/>
</dbReference>
<dbReference type="InterPro" id="IPR006218">
    <property type="entry name" value="DAHP1/KDSA"/>
</dbReference>
<feature type="domain" description="DAHP synthase ferredoxin-like" evidence="3">
    <location>
        <begin position="1"/>
        <end position="66"/>
    </location>
</feature>